<evidence type="ECO:0000256" key="2">
    <source>
        <dbReference type="ARBA" id="ARBA00022801"/>
    </source>
</evidence>
<dbReference type="SUPFAM" id="SSF49785">
    <property type="entry name" value="Galactose-binding domain-like"/>
    <property type="match status" value="1"/>
</dbReference>
<dbReference type="Gene3D" id="3.20.20.80">
    <property type="entry name" value="Glycosidases"/>
    <property type="match status" value="1"/>
</dbReference>
<keyword evidence="10" id="KW-1185">Reference proteome</keyword>
<evidence type="ECO:0000256" key="3">
    <source>
        <dbReference type="ARBA" id="ARBA00023295"/>
    </source>
</evidence>
<dbReference type="InterPro" id="IPR054593">
    <property type="entry name" value="Beta-mannosidase-like_N2"/>
</dbReference>
<organism evidence="9 10">
    <name type="scientific">Neurospora tetrasperma (strain FGSC 2508 / ATCC MYA-4615 / P0657)</name>
    <dbReference type="NCBI Taxonomy" id="510951"/>
    <lineage>
        <taxon>Eukaryota</taxon>
        <taxon>Fungi</taxon>
        <taxon>Dikarya</taxon>
        <taxon>Ascomycota</taxon>
        <taxon>Pezizomycotina</taxon>
        <taxon>Sordariomycetes</taxon>
        <taxon>Sordariomycetidae</taxon>
        <taxon>Sordariales</taxon>
        <taxon>Sordariaceae</taxon>
        <taxon>Neurospora</taxon>
    </lineage>
</organism>
<dbReference type="Pfam" id="PF00703">
    <property type="entry name" value="Glyco_hydro_2"/>
    <property type="match status" value="1"/>
</dbReference>
<evidence type="ECO:0000259" key="6">
    <source>
        <dbReference type="Pfam" id="PF00703"/>
    </source>
</evidence>
<feature type="signal peptide" evidence="5">
    <location>
        <begin position="1"/>
        <end position="23"/>
    </location>
</feature>
<reference evidence="10" key="1">
    <citation type="journal article" date="2011" name="Genetics">
        <title>Massive changes in genome architecture accompany the transition to self-fertility in the filamentous fungus Neurospora tetrasperma.</title>
        <authorList>
            <person name="Ellison C.E."/>
            <person name="Stajich J.E."/>
            <person name="Jacobson D.J."/>
            <person name="Natvig D.O."/>
            <person name="Lapidus A."/>
            <person name="Foster B."/>
            <person name="Aerts A."/>
            <person name="Riley R."/>
            <person name="Lindquist E.A."/>
            <person name="Grigoriev I.V."/>
            <person name="Taylor J.W."/>
        </authorList>
    </citation>
    <scope>NUCLEOTIDE SEQUENCE [LARGE SCALE GENOMIC DNA]</scope>
    <source>
        <strain evidence="10">FGSC 2508 / P0657</strain>
    </source>
</reference>
<keyword evidence="2" id="KW-0378">Hydrolase</keyword>
<name>F8N0Y3_NEUT8</name>
<dbReference type="RefSeq" id="XP_009855864.1">
    <property type="nucleotide sequence ID" value="XM_009857562.1"/>
</dbReference>
<dbReference type="InterPro" id="IPR006102">
    <property type="entry name" value="Ig-like_GH2"/>
</dbReference>
<dbReference type="Gene3D" id="2.60.120.260">
    <property type="entry name" value="Galactose-binding domain-like"/>
    <property type="match status" value="1"/>
</dbReference>
<dbReference type="InterPro" id="IPR013783">
    <property type="entry name" value="Ig-like_fold"/>
</dbReference>
<evidence type="ECO:0008006" key="11">
    <source>
        <dbReference type="Google" id="ProtNLM"/>
    </source>
</evidence>
<feature type="region of interest" description="Disordered" evidence="4">
    <location>
        <begin position="27"/>
        <end position="53"/>
    </location>
</feature>
<dbReference type="InterPro" id="IPR036156">
    <property type="entry name" value="Beta-gal/glucu_dom_sf"/>
</dbReference>
<dbReference type="InterPro" id="IPR006103">
    <property type="entry name" value="Glyco_hydro_2_cat"/>
</dbReference>
<dbReference type="AlphaFoldDB" id="F8N0Y3"/>
<dbReference type="InterPro" id="IPR017853">
    <property type="entry name" value="GH"/>
</dbReference>
<evidence type="ECO:0000313" key="10">
    <source>
        <dbReference type="Proteomes" id="UP000008065"/>
    </source>
</evidence>
<dbReference type="EMBL" id="GL891382">
    <property type="protein sequence ID" value="EGO52220.1"/>
    <property type="molecule type" value="Genomic_DNA"/>
</dbReference>
<feature type="domain" description="Glycoside hydrolase family 2 catalytic" evidence="7">
    <location>
        <begin position="409"/>
        <end position="534"/>
    </location>
</feature>
<evidence type="ECO:0000313" key="9">
    <source>
        <dbReference type="EMBL" id="EGO52220.1"/>
    </source>
</evidence>
<keyword evidence="5" id="KW-0732">Signal</keyword>
<dbReference type="SUPFAM" id="SSF49303">
    <property type="entry name" value="beta-Galactosidase/glucuronidase domain"/>
    <property type="match status" value="1"/>
</dbReference>
<evidence type="ECO:0000259" key="8">
    <source>
        <dbReference type="Pfam" id="PF22666"/>
    </source>
</evidence>
<dbReference type="GO" id="GO:0005975">
    <property type="term" value="P:carbohydrate metabolic process"/>
    <property type="evidence" value="ECO:0007669"/>
    <property type="project" value="InterPro"/>
</dbReference>
<feature type="chain" id="PRO_5003380769" description="Glycoside hydrolase" evidence="5">
    <location>
        <begin position="24"/>
        <end position="687"/>
    </location>
</feature>
<dbReference type="OrthoDB" id="408320at2759"/>
<dbReference type="InterPro" id="IPR051913">
    <property type="entry name" value="GH2_Domain-Containing"/>
</dbReference>
<evidence type="ECO:0000256" key="4">
    <source>
        <dbReference type="SAM" id="MobiDB-lite"/>
    </source>
</evidence>
<protein>
    <recommendedName>
        <fullName evidence="11">Glycoside hydrolase</fullName>
    </recommendedName>
</protein>
<accession>F8N0Y3</accession>
<dbReference type="GeneID" id="20825704"/>
<dbReference type="Proteomes" id="UP000008065">
    <property type="component" value="Unassembled WGS sequence"/>
</dbReference>
<dbReference type="Pfam" id="PF22666">
    <property type="entry name" value="Glyco_hydro_2_N2"/>
    <property type="match status" value="1"/>
</dbReference>
<dbReference type="GO" id="GO:0004553">
    <property type="term" value="F:hydrolase activity, hydrolyzing O-glycosyl compounds"/>
    <property type="evidence" value="ECO:0007669"/>
    <property type="project" value="InterPro"/>
</dbReference>
<dbReference type="Gene3D" id="2.60.40.10">
    <property type="entry name" value="Immunoglobulins"/>
    <property type="match status" value="1"/>
</dbReference>
<proteinExistence type="inferred from homology"/>
<gene>
    <name evidence="9" type="ORF">NEUTE1DRAFT_132934</name>
</gene>
<evidence type="ECO:0000256" key="1">
    <source>
        <dbReference type="ARBA" id="ARBA00007401"/>
    </source>
</evidence>
<dbReference type="KEGG" id="nte:NEUTE1DRAFT132934"/>
<evidence type="ECO:0000259" key="7">
    <source>
        <dbReference type="Pfam" id="PF02836"/>
    </source>
</evidence>
<sequence length="687" mass="76462">MAPLSILSLSLSLLTLFTPLSHASAISQGAANPPKIPSGPNGSGESQPQPYVPQPALLTTEWTASVGADPSNHWPQHPRPQLKRDDKWWQSLNGIWRYQNLHFASSARMNVDISTLTPDVEVEGGYDGGGGEGGMPTEEKETLIPSCIESGFSGIQEMNVTGMVFKRTLEFPDNWMNETGRRVLIHFEAVDYEAVVYVNDKKLGHNVGGYFRFTVDATNALKNDGEKNELQVVVRDPTDEPGFYTPHGKQTRTPSHIFYTPCTGIWQSVWMESVPGDNYIGDLDVSADMEGNGEVTDLGSVRCSKTTTPVKVSILENGIEVATHDASSDQEFSFQVPDPKLWSPDSPTLYNISVTMGDDQITSYTGFRTISKGVVNGIQRPLLNGKFVFQFGPLDQGYWPDGIYLPPTEEAMLYDLDLIKSLGMNMVRKHIKVEPQLYYYACDKLGLLVIQDMPSMRPAASLATDFPTPAQQAEFERQLSVMVNQFKHHPSIITWVIYNEGWGQIRDNGNYPEFHITDAIRALDPTRLIDSVTGWFDHGAGDFHDNHHYASPECGTPFYSSPNTPYDPNRIGFQGEFGGVGHVPDFKKLAPEPSLWPDPKAIATIPETYEISPDLDSYNYRTHELLGELRAQVERYACSGAVYTQTTDVEGEVNGLVTYDRRVVRVNVTQWQSDIQALYDAAERRAS</sequence>
<evidence type="ECO:0000256" key="5">
    <source>
        <dbReference type="SAM" id="SignalP"/>
    </source>
</evidence>
<dbReference type="Pfam" id="PF02836">
    <property type="entry name" value="Glyco_hydro_2_C"/>
    <property type="match status" value="1"/>
</dbReference>
<dbReference type="PANTHER" id="PTHR42732:SF2">
    <property type="entry name" value="BETA-MANNOSIDASE"/>
    <property type="match status" value="1"/>
</dbReference>
<dbReference type="HOGENOM" id="CLU_009935_3_1_1"/>
<dbReference type="InterPro" id="IPR008979">
    <property type="entry name" value="Galactose-bd-like_sf"/>
</dbReference>
<comment type="similarity">
    <text evidence="1">Belongs to the glycosyl hydrolase 2 family.</text>
</comment>
<dbReference type="VEuPathDB" id="FungiDB:NEUTE1DRAFT_132934"/>
<feature type="domain" description="Glycoside hydrolase family 2 immunoglobulin-like beta-sandwich" evidence="6">
    <location>
        <begin position="282"/>
        <end position="368"/>
    </location>
</feature>
<feature type="domain" description="Beta-mannosidase-like galactose-binding" evidence="8">
    <location>
        <begin position="157"/>
        <end position="239"/>
    </location>
</feature>
<dbReference type="PANTHER" id="PTHR42732">
    <property type="entry name" value="BETA-GALACTOSIDASE"/>
    <property type="match status" value="1"/>
</dbReference>
<keyword evidence="3" id="KW-0326">Glycosidase</keyword>
<dbReference type="SUPFAM" id="SSF51445">
    <property type="entry name" value="(Trans)glycosidases"/>
    <property type="match status" value="1"/>
</dbReference>